<accession>A0A0D3EDX4</accession>
<dbReference type="PANTHER" id="PTHR47150:SF5">
    <property type="entry name" value="OS07G0546750 PROTEIN"/>
    <property type="match status" value="1"/>
</dbReference>
<dbReference type="Gramene" id="Bo9g152310.1">
    <property type="protein sequence ID" value="Bo9g152310.1"/>
    <property type="gene ID" value="Bo9g152310"/>
</dbReference>
<sequence>MSSKVDHLVKLHNLKIFSVPVPPLVVHQAFSELEKLHEEINSIVICPPAAVLLSYFPLAFFPMTPLPRLSPPLSDLDSDLIHAHVQYVYNNGPNKSKNEFLGFQRTNLKILPSVVKATKCVPPQESLDESFDDAFDELFDQHFDQAFKNLTIHSDQEERRKKRKRAYIERNREECHIRLWNDYLSDTPTYPENFFRRRFRMNKPLFMRIVDRLSNKVQYFKEKQDGFGRISLSLLQKCTAAISVLPYGSAADAVDEYLWLGETTTRLCVENFVEGIIYLFGDEYLRRPTPADLQRLLDVGEYRGFPGMIGSIDCTLNDINVLDRSPVFDDIIKGHTPEVTYYVNGREYHLTYYLTDVLFAQRQEAVRKDVERAFGVLQARFAIVKNPALFGDKVKIGKIMRACIILHTMIVEDERDGYTQFDPSEFQQAEDNGSSHVDLDFSTDMPTNISNMMGVRTRIHDRQMHQQLKDDLVEHV</sequence>
<dbReference type="InterPro" id="IPR006912">
    <property type="entry name" value="Harbinger_derived_prot"/>
</dbReference>
<evidence type="ECO:0008006" key="3">
    <source>
        <dbReference type="Google" id="ProtNLM"/>
    </source>
</evidence>
<reference evidence="1 2" key="1">
    <citation type="journal article" date="2014" name="Genome Biol.">
        <title>Transcriptome and methylome profiling reveals relics of genome dominance in the mesopolyploid Brassica oleracea.</title>
        <authorList>
            <person name="Parkin I.A."/>
            <person name="Koh C."/>
            <person name="Tang H."/>
            <person name="Robinson S.J."/>
            <person name="Kagale S."/>
            <person name="Clarke W.E."/>
            <person name="Town C.D."/>
            <person name="Nixon J."/>
            <person name="Krishnakumar V."/>
            <person name="Bidwell S.L."/>
            <person name="Denoeud F."/>
            <person name="Belcram H."/>
            <person name="Links M.G."/>
            <person name="Just J."/>
            <person name="Clarke C."/>
            <person name="Bender T."/>
            <person name="Huebert T."/>
            <person name="Mason A.S."/>
            <person name="Pires J.C."/>
            <person name="Barker G."/>
            <person name="Moore J."/>
            <person name="Walley P.G."/>
            <person name="Manoli S."/>
            <person name="Batley J."/>
            <person name="Edwards D."/>
            <person name="Nelson M.N."/>
            <person name="Wang X."/>
            <person name="Paterson A.H."/>
            <person name="King G."/>
            <person name="Bancroft I."/>
            <person name="Chalhoub B."/>
            <person name="Sharpe A.G."/>
        </authorList>
    </citation>
    <scope>NUCLEOTIDE SEQUENCE</scope>
    <source>
        <strain evidence="1 2">cv. TO1000</strain>
    </source>
</reference>
<dbReference type="AlphaFoldDB" id="A0A0D3EDX4"/>
<keyword evidence="2" id="KW-1185">Reference proteome</keyword>
<evidence type="ECO:0000313" key="1">
    <source>
        <dbReference type="EnsemblPlants" id="Bo9g152310.1"/>
    </source>
</evidence>
<dbReference type="Proteomes" id="UP000032141">
    <property type="component" value="Chromosome C9"/>
</dbReference>
<dbReference type="STRING" id="109376.A0A0D3EDX4"/>
<evidence type="ECO:0000313" key="2">
    <source>
        <dbReference type="Proteomes" id="UP000032141"/>
    </source>
</evidence>
<protein>
    <recommendedName>
        <fullName evidence="3">DDE Tnp4 domain-containing protein</fullName>
    </recommendedName>
</protein>
<dbReference type="eggNOG" id="ENOG502QQGX">
    <property type="taxonomic scope" value="Eukaryota"/>
</dbReference>
<dbReference type="PANTHER" id="PTHR47150">
    <property type="entry name" value="OS12G0169200 PROTEIN"/>
    <property type="match status" value="1"/>
</dbReference>
<name>A0A0D3EDX4_BRAOL</name>
<organism evidence="1 2">
    <name type="scientific">Brassica oleracea var. oleracea</name>
    <dbReference type="NCBI Taxonomy" id="109376"/>
    <lineage>
        <taxon>Eukaryota</taxon>
        <taxon>Viridiplantae</taxon>
        <taxon>Streptophyta</taxon>
        <taxon>Embryophyta</taxon>
        <taxon>Tracheophyta</taxon>
        <taxon>Spermatophyta</taxon>
        <taxon>Magnoliopsida</taxon>
        <taxon>eudicotyledons</taxon>
        <taxon>Gunneridae</taxon>
        <taxon>Pentapetalae</taxon>
        <taxon>rosids</taxon>
        <taxon>malvids</taxon>
        <taxon>Brassicales</taxon>
        <taxon>Brassicaceae</taxon>
        <taxon>Brassiceae</taxon>
        <taxon>Brassica</taxon>
    </lineage>
</organism>
<reference evidence="1" key="2">
    <citation type="submission" date="2015-03" db="UniProtKB">
        <authorList>
            <consortium name="EnsemblPlants"/>
        </authorList>
    </citation>
    <scope>IDENTIFICATION</scope>
</reference>
<dbReference type="EnsemblPlants" id="Bo9g152310.1">
    <property type="protein sequence ID" value="Bo9g152310.1"/>
    <property type="gene ID" value="Bo9g152310"/>
</dbReference>
<dbReference type="HOGENOM" id="CLU_012390_1_2_1"/>
<proteinExistence type="predicted"/>
<dbReference type="Pfam" id="PF04827">
    <property type="entry name" value="Plant_tran"/>
    <property type="match status" value="2"/>
</dbReference>